<dbReference type="PANTHER" id="PTHR12780">
    <property type="entry name" value="RNA POLYMERASE III DNA DIRECTED , 39KD SUBUNIT-RELATED"/>
    <property type="match status" value="1"/>
</dbReference>
<organism evidence="7 8">
    <name type="scientific">Piedraia hortae CBS 480.64</name>
    <dbReference type="NCBI Taxonomy" id="1314780"/>
    <lineage>
        <taxon>Eukaryota</taxon>
        <taxon>Fungi</taxon>
        <taxon>Dikarya</taxon>
        <taxon>Ascomycota</taxon>
        <taxon>Pezizomycotina</taxon>
        <taxon>Dothideomycetes</taxon>
        <taxon>Dothideomycetidae</taxon>
        <taxon>Capnodiales</taxon>
        <taxon>Piedraiaceae</taxon>
        <taxon>Piedraia</taxon>
    </lineage>
</organism>
<dbReference type="Gene3D" id="1.10.10.10">
    <property type="entry name" value="Winged helix-like DNA-binding domain superfamily/Winged helix DNA-binding domain"/>
    <property type="match status" value="1"/>
</dbReference>
<evidence type="ECO:0000256" key="2">
    <source>
        <dbReference type="ARBA" id="ARBA00011038"/>
    </source>
</evidence>
<dbReference type="InterPro" id="IPR007832">
    <property type="entry name" value="RNA_pol_Rpc34"/>
</dbReference>
<dbReference type="PIRSF" id="PIRSF028763">
    <property type="entry name" value="RNA_pol_Rpc34"/>
    <property type="match status" value="1"/>
</dbReference>
<comment type="similarity">
    <text evidence="2 6">Belongs to the eukaryotic RPC34/RPC39 RNA polymerase subunit family.</text>
</comment>
<dbReference type="InterPro" id="IPR036390">
    <property type="entry name" value="WH_DNA-bd_sf"/>
</dbReference>
<dbReference type="Proteomes" id="UP000799421">
    <property type="component" value="Unassembled WGS sequence"/>
</dbReference>
<dbReference type="GO" id="GO:0005666">
    <property type="term" value="C:RNA polymerase III complex"/>
    <property type="evidence" value="ECO:0007669"/>
    <property type="project" value="UniProtKB-UniRule"/>
</dbReference>
<comment type="function">
    <text evidence="6">DNA-dependent RNA polymerase catalyzes the transcription of DNA into RNA using the four ribonucleoside triphosphates as substrates. Specific peripheric component of RNA polymerase III which synthesizes small RNAs, such as 5S rRNA and tRNAs.</text>
</comment>
<dbReference type="InterPro" id="IPR016049">
    <property type="entry name" value="RNA_pol_Rpc34-like"/>
</dbReference>
<evidence type="ECO:0000313" key="7">
    <source>
        <dbReference type="EMBL" id="KAF2863674.1"/>
    </source>
</evidence>
<comment type="subcellular location">
    <subcellularLocation>
        <location evidence="1 6">Nucleus</location>
    </subcellularLocation>
</comment>
<keyword evidence="5 6" id="KW-0539">Nucleus</keyword>
<evidence type="ECO:0000256" key="5">
    <source>
        <dbReference type="ARBA" id="ARBA00023242"/>
    </source>
</evidence>
<dbReference type="GO" id="GO:0006383">
    <property type="term" value="P:transcription by RNA polymerase III"/>
    <property type="evidence" value="ECO:0007669"/>
    <property type="project" value="UniProtKB-UniRule"/>
</dbReference>
<dbReference type="Pfam" id="PF05158">
    <property type="entry name" value="RNA_pol_Rpc34"/>
    <property type="match status" value="1"/>
</dbReference>
<dbReference type="SUPFAM" id="SSF46785">
    <property type="entry name" value="Winged helix' DNA-binding domain"/>
    <property type="match status" value="1"/>
</dbReference>
<keyword evidence="3 6" id="KW-0240">DNA-directed RNA polymerase</keyword>
<accession>A0A6A7C859</accession>
<evidence type="ECO:0000256" key="3">
    <source>
        <dbReference type="ARBA" id="ARBA00022478"/>
    </source>
</evidence>
<name>A0A6A7C859_9PEZI</name>
<protein>
    <recommendedName>
        <fullName evidence="6">DNA-directed RNA polymerase III subunit RPC6</fullName>
        <shortName evidence="6">RNA polymerase III subunit C6</shortName>
    </recommendedName>
</protein>
<evidence type="ECO:0000313" key="8">
    <source>
        <dbReference type="Proteomes" id="UP000799421"/>
    </source>
</evidence>
<proteinExistence type="inferred from homology"/>
<reference evidence="7" key="1">
    <citation type="journal article" date="2020" name="Stud. Mycol.">
        <title>101 Dothideomycetes genomes: a test case for predicting lifestyles and emergence of pathogens.</title>
        <authorList>
            <person name="Haridas S."/>
            <person name="Albert R."/>
            <person name="Binder M."/>
            <person name="Bloem J."/>
            <person name="Labutti K."/>
            <person name="Salamov A."/>
            <person name="Andreopoulos B."/>
            <person name="Baker S."/>
            <person name="Barry K."/>
            <person name="Bills G."/>
            <person name="Bluhm B."/>
            <person name="Cannon C."/>
            <person name="Castanera R."/>
            <person name="Culley D."/>
            <person name="Daum C."/>
            <person name="Ezra D."/>
            <person name="Gonzalez J."/>
            <person name="Henrissat B."/>
            <person name="Kuo A."/>
            <person name="Liang C."/>
            <person name="Lipzen A."/>
            <person name="Lutzoni F."/>
            <person name="Magnuson J."/>
            <person name="Mondo S."/>
            <person name="Nolan M."/>
            <person name="Ohm R."/>
            <person name="Pangilinan J."/>
            <person name="Park H.-J."/>
            <person name="Ramirez L."/>
            <person name="Alfaro M."/>
            <person name="Sun H."/>
            <person name="Tritt A."/>
            <person name="Yoshinaga Y."/>
            <person name="Zwiers L.-H."/>
            <person name="Turgeon B."/>
            <person name="Goodwin S."/>
            <person name="Spatafora J."/>
            <person name="Crous P."/>
            <person name="Grigoriev I."/>
        </authorList>
    </citation>
    <scope>NUCLEOTIDE SEQUENCE</scope>
    <source>
        <strain evidence="7">CBS 480.64</strain>
    </source>
</reference>
<keyword evidence="8" id="KW-1185">Reference proteome</keyword>
<sequence>MLLSCGDGEEQWLKPFLQHEILSVAGDPAPSVTQLLSMIKELVEYEMIRQLRIDKTLCWSLRPASMAAKLSGGQVTEKERKVFKAVEDAQKKGIWAQEIKAQTKLVGKQCDGAITKLQNLGLIRLVTNVKAPMKKMYMAGYLAADVEMTGGVFYNNGELDEHLIEELGKFIVFHLRRVTWGVEREGAQVAHKAGTRFQSAEDIYQSILRFNIIHEEKQREIKVKDIQQIVDVLVLDEKIEKVGGGYRSVRGVRTENVDEGEVEDEVEDDVAGGNGFTESPCGRCPVFDFCSDTGPINPTGCVYWKDWLGR</sequence>
<gene>
    <name evidence="7" type="ORF">K470DRAFT_210224</name>
</gene>
<evidence type="ECO:0000256" key="1">
    <source>
        <dbReference type="ARBA" id="ARBA00004123"/>
    </source>
</evidence>
<evidence type="ECO:0000256" key="6">
    <source>
        <dbReference type="PIRNR" id="PIRNR028763"/>
    </source>
</evidence>
<evidence type="ECO:0000256" key="4">
    <source>
        <dbReference type="ARBA" id="ARBA00023163"/>
    </source>
</evidence>
<dbReference type="OrthoDB" id="613763at2759"/>
<dbReference type="EMBL" id="MU005960">
    <property type="protein sequence ID" value="KAF2863674.1"/>
    <property type="molecule type" value="Genomic_DNA"/>
</dbReference>
<dbReference type="AlphaFoldDB" id="A0A6A7C859"/>
<keyword evidence="4 6" id="KW-0804">Transcription</keyword>
<dbReference type="InterPro" id="IPR036388">
    <property type="entry name" value="WH-like_DNA-bd_sf"/>
</dbReference>